<reference evidence="3 4" key="1">
    <citation type="submission" date="2017-04" db="EMBL/GenBank/DDBJ databases">
        <authorList>
            <person name="Afonso C.L."/>
            <person name="Miller P.J."/>
            <person name="Scott M.A."/>
            <person name="Spackman E."/>
            <person name="Goraichik I."/>
            <person name="Dimitrov K.M."/>
            <person name="Suarez D.L."/>
            <person name="Swayne D.E."/>
        </authorList>
    </citation>
    <scope>NUCLEOTIDE SEQUENCE [LARGE SCALE GENOMIC DNA]</scope>
    <source>
        <strain evidence="3 4">DSM 26133</strain>
    </source>
</reference>
<dbReference type="SMART" id="SM00450">
    <property type="entry name" value="RHOD"/>
    <property type="match status" value="1"/>
</dbReference>
<dbReference type="RefSeq" id="WP_084374587.1">
    <property type="nucleotide sequence ID" value="NZ_FWYF01000005.1"/>
</dbReference>
<evidence type="ECO:0000313" key="3">
    <source>
        <dbReference type="EMBL" id="SMD38945.1"/>
    </source>
</evidence>
<keyword evidence="3" id="KW-0808">Transferase</keyword>
<dbReference type="Pfam" id="PF00581">
    <property type="entry name" value="Rhodanese"/>
    <property type="match status" value="1"/>
</dbReference>
<feature type="chain" id="PRO_5012370936" evidence="1">
    <location>
        <begin position="20"/>
        <end position="126"/>
    </location>
</feature>
<protein>
    <submittedName>
        <fullName evidence="3">Rhodanese-related sulfurtransferase</fullName>
    </submittedName>
</protein>
<dbReference type="InterPro" id="IPR036873">
    <property type="entry name" value="Rhodanese-like_dom_sf"/>
</dbReference>
<keyword evidence="4" id="KW-1185">Reference proteome</keyword>
<dbReference type="PROSITE" id="PS50206">
    <property type="entry name" value="RHODANESE_3"/>
    <property type="match status" value="1"/>
</dbReference>
<name>A0A1W2GQI8_REIFA</name>
<dbReference type="InterPro" id="IPR001763">
    <property type="entry name" value="Rhodanese-like_dom"/>
</dbReference>
<dbReference type="AlphaFoldDB" id="A0A1W2GQI8"/>
<dbReference type="EMBL" id="FWYF01000005">
    <property type="protein sequence ID" value="SMD38945.1"/>
    <property type="molecule type" value="Genomic_DNA"/>
</dbReference>
<proteinExistence type="predicted"/>
<dbReference type="PROSITE" id="PS51257">
    <property type="entry name" value="PROKAR_LIPOPROTEIN"/>
    <property type="match status" value="1"/>
</dbReference>
<evidence type="ECO:0000313" key="4">
    <source>
        <dbReference type="Proteomes" id="UP000192472"/>
    </source>
</evidence>
<dbReference type="InterPro" id="IPR050229">
    <property type="entry name" value="GlpE_sulfurtransferase"/>
</dbReference>
<dbReference type="Gene3D" id="3.40.250.10">
    <property type="entry name" value="Rhodanese-like domain"/>
    <property type="match status" value="1"/>
</dbReference>
<gene>
    <name evidence="3" type="ORF">SAMN04488029_3956</name>
</gene>
<feature type="domain" description="Rhodanese" evidence="2">
    <location>
        <begin position="37"/>
        <end position="126"/>
    </location>
</feature>
<organism evidence="3 4">
    <name type="scientific">Reichenbachiella faecimaris</name>
    <dbReference type="NCBI Taxonomy" id="692418"/>
    <lineage>
        <taxon>Bacteria</taxon>
        <taxon>Pseudomonadati</taxon>
        <taxon>Bacteroidota</taxon>
        <taxon>Cytophagia</taxon>
        <taxon>Cytophagales</taxon>
        <taxon>Reichenbachiellaceae</taxon>
        <taxon>Reichenbachiella</taxon>
    </lineage>
</organism>
<dbReference type="STRING" id="692418.SAMN04488029_3956"/>
<dbReference type="PANTHER" id="PTHR43031:SF1">
    <property type="entry name" value="PYRIDINE NUCLEOTIDE-DISULPHIDE OXIDOREDUCTASE"/>
    <property type="match status" value="1"/>
</dbReference>
<dbReference type="OrthoDB" id="9808735at2"/>
<keyword evidence="1" id="KW-0732">Signal</keyword>
<evidence type="ECO:0000256" key="1">
    <source>
        <dbReference type="SAM" id="SignalP"/>
    </source>
</evidence>
<dbReference type="CDD" id="cd00158">
    <property type="entry name" value="RHOD"/>
    <property type="match status" value="1"/>
</dbReference>
<dbReference type="PANTHER" id="PTHR43031">
    <property type="entry name" value="FAD-DEPENDENT OXIDOREDUCTASE"/>
    <property type="match status" value="1"/>
</dbReference>
<accession>A0A1W2GQI8</accession>
<sequence length="126" mass="14314">MRNVFMLSLLLFLSVSCTAQRVDQLTPEQFKAQINNETSPFKILDLRTDDEVAQGKIPGAEPLDFYGEKFEEKLGELNKETTYYIYCRSGGRSGKTLAKMKALNFERIYEMDGGMNAWKAAGLEIE</sequence>
<dbReference type="SUPFAM" id="SSF52821">
    <property type="entry name" value="Rhodanese/Cell cycle control phosphatase"/>
    <property type="match status" value="1"/>
</dbReference>
<dbReference type="Proteomes" id="UP000192472">
    <property type="component" value="Unassembled WGS sequence"/>
</dbReference>
<dbReference type="GO" id="GO:0016740">
    <property type="term" value="F:transferase activity"/>
    <property type="evidence" value="ECO:0007669"/>
    <property type="project" value="UniProtKB-KW"/>
</dbReference>
<feature type="signal peptide" evidence="1">
    <location>
        <begin position="1"/>
        <end position="19"/>
    </location>
</feature>
<evidence type="ECO:0000259" key="2">
    <source>
        <dbReference type="PROSITE" id="PS50206"/>
    </source>
</evidence>